<evidence type="ECO:0008006" key="7">
    <source>
        <dbReference type="Google" id="ProtNLM"/>
    </source>
</evidence>
<comment type="function">
    <text evidence="1">Substrate recognition and binding subunit of the essential mitochondrial processing protease (MPP), which cleaves the mitochondrial sequence off newly imported precursors proteins.</text>
</comment>
<proteinExistence type="inferred from homology"/>
<dbReference type="GO" id="GO:0005739">
    <property type="term" value="C:mitochondrion"/>
    <property type="evidence" value="ECO:0007669"/>
    <property type="project" value="TreeGrafter"/>
</dbReference>
<evidence type="ECO:0000259" key="4">
    <source>
        <dbReference type="Pfam" id="PF05193"/>
    </source>
</evidence>
<evidence type="ECO:0000256" key="1">
    <source>
        <dbReference type="ARBA" id="ARBA00002123"/>
    </source>
</evidence>
<dbReference type="Pfam" id="PF00675">
    <property type="entry name" value="Peptidase_M16"/>
    <property type="match status" value="1"/>
</dbReference>
<feature type="domain" description="Peptidase M16 C-terminal" evidence="4">
    <location>
        <begin position="263"/>
        <end position="447"/>
    </location>
</feature>
<comment type="similarity">
    <text evidence="2">Belongs to the peptidase M16 family.</text>
</comment>
<evidence type="ECO:0000256" key="2">
    <source>
        <dbReference type="ARBA" id="ARBA00007261"/>
    </source>
</evidence>
<sequence>MQQAVRRHYSSARVAATRWTARRRLSATAAGDSGRSERPPWLWRRFHGLFDFEVPLSSPLPYVAAPTAANVVPHPKGARVTQLDNGVRVVTPANASTRAHSANDLITCFGVFVNAGSRHEMRETSGSTHLLEALAFRTATLERSAWRLARGIEDTGGSVACTAGRESIAYTGECMRDQAPALFRLVGEAALQPQFLGYGEGVVADDDDIRAQVRETLHLLEREIREVHDKDAQTQVTEALHAAAYEGNTLGLPLLMNEQRIKTITPEAVKAFWESRLSRPADVVVSAVGIGHDELVSLVEQQTGHLPLRHELAADTAIEPARYTGGESRLTCDGLAQLAFGAEGVSWSDPDLVPICVLHTLMGGGGSFSAGGPGKGMYSRLYTNILNHHPWVHSCSGFNHCYTDSGLFGIHATADADRLPDLAEVVCEEFSKIGHVSKAELARAKNQTKASLLMNLEHRAVACEDLGRQVLTSGVYIEPTALYTAVEGVTEKDIERVASRVAASKPAVVLYGEMYHTPSYDQLIEAAGVKLLRASASA</sequence>
<organism evidence="5 6">
    <name type="scientific">Cyanidium caldarium</name>
    <name type="common">Red alga</name>
    <dbReference type="NCBI Taxonomy" id="2771"/>
    <lineage>
        <taxon>Eukaryota</taxon>
        <taxon>Rhodophyta</taxon>
        <taxon>Bangiophyceae</taxon>
        <taxon>Cyanidiales</taxon>
        <taxon>Cyanidiaceae</taxon>
        <taxon>Cyanidium</taxon>
    </lineage>
</organism>
<dbReference type="InterPro" id="IPR050361">
    <property type="entry name" value="MPP/UQCRC_Complex"/>
</dbReference>
<reference evidence="5 6" key="1">
    <citation type="submission" date="2022-07" db="EMBL/GenBank/DDBJ databases">
        <title>Genome-wide signatures of adaptation to extreme environments.</title>
        <authorList>
            <person name="Cho C.H."/>
            <person name="Yoon H.S."/>
        </authorList>
    </citation>
    <scope>NUCLEOTIDE SEQUENCE [LARGE SCALE GENOMIC DNA]</scope>
    <source>
        <strain evidence="5 6">DBV 063 E5</strain>
    </source>
</reference>
<protein>
    <recommendedName>
        <fullName evidence="7">Mitochondrial-processing peptidase subunit alpha</fullName>
    </recommendedName>
</protein>
<dbReference type="AlphaFoldDB" id="A0AAV9ISB8"/>
<keyword evidence="6" id="KW-1185">Reference proteome</keyword>
<accession>A0AAV9ISB8</accession>
<feature type="domain" description="Peptidase M16 N-terminal" evidence="3">
    <location>
        <begin position="108"/>
        <end position="256"/>
    </location>
</feature>
<evidence type="ECO:0000313" key="6">
    <source>
        <dbReference type="Proteomes" id="UP001301350"/>
    </source>
</evidence>
<dbReference type="Proteomes" id="UP001301350">
    <property type="component" value="Unassembled WGS sequence"/>
</dbReference>
<dbReference type="GO" id="GO:0046872">
    <property type="term" value="F:metal ion binding"/>
    <property type="evidence" value="ECO:0007669"/>
    <property type="project" value="InterPro"/>
</dbReference>
<dbReference type="PANTHER" id="PTHR11851:SF49">
    <property type="entry name" value="MITOCHONDRIAL-PROCESSING PEPTIDASE SUBUNIT ALPHA"/>
    <property type="match status" value="1"/>
</dbReference>
<gene>
    <name evidence="5" type="ORF">CDCA_CDCA04G1227</name>
</gene>
<name>A0AAV9ISB8_CYACA</name>
<dbReference type="InterPro" id="IPR007863">
    <property type="entry name" value="Peptidase_M16_C"/>
</dbReference>
<comment type="caution">
    <text evidence="5">The sequence shown here is derived from an EMBL/GenBank/DDBJ whole genome shotgun (WGS) entry which is preliminary data.</text>
</comment>
<dbReference type="InterPro" id="IPR011765">
    <property type="entry name" value="Pept_M16_N"/>
</dbReference>
<evidence type="ECO:0000259" key="3">
    <source>
        <dbReference type="Pfam" id="PF00675"/>
    </source>
</evidence>
<dbReference type="PANTHER" id="PTHR11851">
    <property type="entry name" value="METALLOPROTEASE"/>
    <property type="match status" value="1"/>
</dbReference>
<dbReference type="SUPFAM" id="SSF63411">
    <property type="entry name" value="LuxS/MPP-like metallohydrolase"/>
    <property type="match status" value="2"/>
</dbReference>
<dbReference type="Gene3D" id="3.30.830.10">
    <property type="entry name" value="Metalloenzyme, LuxS/M16 peptidase-like"/>
    <property type="match status" value="2"/>
</dbReference>
<dbReference type="InterPro" id="IPR011249">
    <property type="entry name" value="Metalloenz_LuxS/M16"/>
</dbReference>
<dbReference type="Pfam" id="PF05193">
    <property type="entry name" value="Peptidase_M16_C"/>
    <property type="match status" value="1"/>
</dbReference>
<dbReference type="EMBL" id="JANCYW010000004">
    <property type="protein sequence ID" value="KAK4535202.1"/>
    <property type="molecule type" value="Genomic_DNA"/>
</dbReference>
<evidence type="ECO:0000313" key="5">
    <source>
        <dbReference type="EMBL" id="KAK4535202.1"/>
    </source>
</evidence>